<evidence type="ECO:0000313" key="12">
    <source>
        <dbReference type="Proteomes" id="UP000245699"/>
    </source>
</evidence>
<dbReference type="GO" id="GO:0004089">
    <property type="term" value="F:carbonate dehydratase activity"/>
    <property type="evidence" value="ECO:0007669"/>
    <property type="project" value="UniProtKB-UniRule"/>
</dbReference>
<sequence>MNLLLLVGTKGKAKGAYHQIVEKVDNISFNKSGLFPEKILEFNETWTKNMSPEDRTYFKNLTKGHYPKAVVITCSDSRIPLDLVTGTEPGTLFVHRNVCNQVSLTDKSSVSVLQYSVNSLNVEDIIIVGHSHCGGIDAVLSGDELEEPIGEWLKEIKKLYIANRKMIDSLPTHREQNLALVELNIQRVVNIVNQLDIVKNARALGKPIKVYGWVYHLGSAELHNLNIPSSN</sequence>
<dbReference type="Gene3D" id="3.40.1050.10">
    <property type="entry name" value="Carbonic anhydrase"/>
    <property type="match status" value="1"/>
</dbReference>
<evidence type="ECO:0000256" key="6">
    <source>
        <dbReference type="ARBA" id="ARBA00048348"/>
    </source>
</evidence>
<evidence type="ECO:0000256" key="7">
    <source>
        <dbReference type="PIRSR" id="PIRSR601765-1"/>
    </source>
</evidence>
<gene>
    <name evidence="11" type="ORF">BB559_005147</name>
    <name evidence="10" type="ORF">BB559_005755</name>
    <name evidence="9" type="ORF">BB559_007413</name>
</gene>
<evidence type="ECO:0000313" key="9">
    <source>
        <dbReference type="EMBL" id="PVU84752.1"/>
    </source>
</evidence>
<comment type="similarity">
    <text evidence="1 8">Belongs to the beta-class carbonic anhydrase family.</text>
</comment>
<dbReference type="STRING" id="61424.A0A2T9Y6V5"/>
<evidence type="ECO:0000256" key="4">
    <source>
        <dbReference type="ARBA" id="ARBA00022833"/>
    </source>
</evidence>
<keyword evidence="12" id="KW-1185">Reference proteome</keyword>
<dbReference type="EMBL" id="MBFT01000665">
    <property type="protein sequence ID" value="PVU88046.1"/>
    <property type="molecule type" value="Genomic_DNA"/>
</dbReference>
<organism evidence="10 12">
    <name type="scientific">Furculomyces boomerangus</name>
    <dbReference type="NCBI Taxonomy" id="61424"/>
    <lineage>
        <taxon>Eukaryota</taxon>
        <taxon>Fungi</taxon>
        <taxon>Fungi incertae sedis</taxon>
        <taxon>Zoopagomycota</taxon>
        <taxon>Kickxellomycotina</taxon>
        <taxon>Harpellomycetes</taxon>
        <taxon>Harpellales</taxon>
        <taxon>Harpellaceae</taxon>
        <taxon>Furculomyces</taxon>
    </lineage>
</organism>
<dbReference type="GO" id="GO:0008270">
    <property type="term" value="F:zinc ion binding"/>
    <property type="evidence" value="ECO:0007669"/>
    <property type="project" value="UniProtKB-UniRule"/>
</dbReference>
<accession>A0A2T9Y6V5</accession>
<dbReference type="SUPFAM" id="SSF53056">
    <property type="entry name" value="beta-carbonic anhydrase, cab"/>
    <property type="match status" value="1"/>
</dbReference>
<evidence type="ECO:0000256" key="2">
    <source>
        <dbReference type="ARBA" id="ARBA00012925"/>
    </source>
</evidence>
<evidence type="ECO:0000256" key="5">
    <source>
        <dbReference type="ARBA" id="ARBA00023239"/>
    </source>
</evidence>
<comment type="cofactor">
    <cofactor evidence="7">
        <name>Zn(2+)</name>
        <dbReference type="ChEBI" id="CHEBI:29105"/>
    </cofactor>
    <text evidence="7">Binds 1 zinc ion per subunit.</text>
</comment>
<feature type="binding site" evidence="7">
    <location>
        <position position="130"/>
    </location>
    <ligand>
        <name>Zn(2+)</name>
        <dbReference type="ChEBI" id="CHEBI:29105"/>
    </ligand>
</feature>
<dbReference type="EMBL" id="MBFT01001238">
    <property type="protein sequence ID" value="PVU84752.1"/>
    <property type="molecule type" value="Genomic_DNA"/>
</dbReference>
<name>A0A2T9Y6V5_9FUNG</name>
<protein>
    <recommendedName>
        <fullName evidence="2 8">Carbonic anhydrase</fullName>
        <ecNumber evidence="2 8">4.2.1.1</ecNumber>
    </recommendedName>
    <alternativeName>
        <fullName evidence="8">Carbonate dehydratase</fullName>
    </alternativeName>
</protein>
<comment type="catalytic activity">
    <reaction evidence="6 8">
        <text>hydrogencarbonate + H(+) = CO2 + H2O</text>
        <dbReference type="Rhea" id="RHEA:10748"/>
        <dbReference type="ChEBI" id="CHEBI:15377"/>
        <dbReference type="ChEBI" id="CHEBI:15378"/>
        <dbReference type="ChEBI" id="CHEBI:16526"/>
        <dbReference type="ChEBI" id="CHEBI:17544"/>
        <dbReference type="EC" id="4.2.1.1"/>
    </reaction>
</comment>
<feature type="binding site" evidence="7">
    <location>
        <position position="74"/>
    </location>
    <ligand>
        <name>Zn(2+)</name>
        <dbReference type="ChEBI" id="CHEBI:29105"/>
    </ligand>
</feature>
<reference evidence="10 12" key="1">
    <citation type="journal article" date="2018" name="MBio">
        <title>Comparative Genomics Reveals the Core Gene Toolbox for the Fungus-Insect Symbiosis.</title>
        <authorList>
            <person name="Wang Y."/>
            <person name="Stata M."/>
            <person name="Wang W."/>
            <person name="Stajich J.E."/>
            <person name="White M.M."/>
            <person name="Moncalvo J.M."/>
        </authorList>
    </citation>
    <scope>NUCLEOTIDE SEQUENCE [LARGE SCALE GENOMIC DNA]</scope>
    <source>
        <strain evidence="10 12">AUS-77-4</strain>
    </source>
</reference>
<dbReference type="Proteomes" id="UP000245699">
    <property type="component" value="Unassembled WGS sequence"/>
</dbReference>
<dbReference type="InterPro" id="IPR001765">
    <property type="entry name" value="Carbonic_anhydrase"/>
</dbReference>
<dbReference type="SMART" id="SM00947">
    <property type="entry name" value="Pro_CA"/>
    <property type="match status" value="1"/>
</dbReference>
<evidence type="ECO:0000313" key="11">
    <source>
        <dbReference type="EMBL" id="PVU89315.1"/>
    </source>
</evidence>
<evidence type="ECO:0000256" key="1">
    <source>
        <dbReference type="ARBA" id="ARBA00006217"/>
    </source>
</evidence>
<comment type="function">
    <text evidence="8">Reversible hydration of carbon dioxide.</text>
</comment>
<evidence type="ECO:0000313" key="10">
    <source>
        <dbReference type="EMBL" id="PVU88046.1"/>
    </source>
</evidence>
<keyword evidence="3 7" id="KW-0479">Metal-binding</keyword>
<evidence type="ECO:0000256" key="8">
    <source>
        <dbReference type="RuleBase" id="RU003956"/>
    </source>
</evidence>
<keyword evidence="4 7" id="KW-0862">Zinc</keyword>
<evidence type="ECO:0000256" key="3">
    <source>
        <dbReference type="ARBA" id="ARBA00022723"/>
    </source>
</evidence>
<dbReference type="InterPro" id="IPR036874">
    <property type="entry name" value="Carbonic_anhydrase_sf"/>
</dbReference>
<dbReference type="Pfam" id="PF00484">
    <property type="entry name" value="Pro_CA"/>
    <property type="match status" value="1"/>
</dbReference>
<comment type="caution">
    <text evidence="10">The sequence shown here is derived from an EMBL/GenBank/DDBJ whole genome shotgun (WGS) entry which is preliminary data.</text>
</comment>
<feature type="binding site" evidence="7">
    <location>
        <position position="76"/>
    </location>
    <ligand>
        <name>Zn(2+)</name>
        <dbReference type="ChEBI" id="CHEBI:29105"/>
    </ligand>
</feature>
<feature type="binding site" evidence="7">
    <location>
        <position position="133"/>
    </location>
    <ligand>
        <name>Zn(2+)</name>
        <dbReference type="ChEBI" id="CHEBI:29105"/>
    </ligand>
</feature>
<dbReference type="OrthoDB" id="10248475at2759"/>
<dbReference type="PANTHER" id="PTHR11002">
    <property type="entry name" value="CARBONIC ANHYDRASE"/>
    <property type="match status" value="1"/>
</dbReference>
<keyword evidence="5 8" id="KW-0456">Lyase</keyword>
<dbReference type="EMBL" id="MBFT01000555">
    <property type="protein sequence ID" value="PVU89315.1"/>
    <property type="molecule type" value="Genomic_DNA"/>
</dbReference>
<dbReference type="EC" id="4.2.1.1" evidence="2 8"/>
<proteinExistence type="inferred from homology"/>
<dbReference type="PANTHER" id="PTHR11002:SF76">
    <property type="entry name" value="CARBONIC ANHYDRASE"/>
    <property type="match status" value="1"/>
</dbReference>
<dbReference type="AlphaFoldDB" id="A0A2T9Y6V5"/>